<dbReference type="EC" id="3.4.22.70" evidence="3"/>
<dbReference type="RefSeq" id="WP_192600260.1">
    <property type="nucleotide sequence ID" value="NZ_JADBEL010000031.1"/>
</dbReference>
<evidence type="ECO:0000313" key="3">
    <source>
        <dbReference type="EMBL" id="MBE1556631.1"/>
    </source>
</evidence>
<gene>
    <name evidence="3" type="ORF">H4683_003756</name>
</gene>
<name>A0A927MSN0_9BACL</name>
<evidence type="ECO:0000256" key="1">
    <source>
        <dbReference type="ARBA" id="ARBA00022801"/>
    </source>
</evidence>
<organism evidence="3 4">
    <name type="scientific">Sporosarcina limicola</name>
    <dbReference type="NCBI Taxonomy" id="34101"/>
    <lineage>
        <taxon>Bacteria</taxon>
        <taxon>Bacillati</taxon>
        <taxon>Bacillota</taxon>
        <taxon>Bacilli</taxon>
        <taxon>Bacillales</taxon>
        <taxon>Caryophanaceae</taxon>
        <taxon>Sporosarcina</taxon>
    </lineage>
</organism>
<dbReference type="InterPro" id="IPR005754">
    <property type="entry name" value="Sortase"/>
</dbReference>
<protein>
    <submittedName>
        <fullName evidence="3">Sortase A</fullName>
        <ecNumber evidence="3">3.4.22.70</ecNumber>
    </submittedName>
</protein>
<dbReference type="NCBIfam" id="TIGR01076">
    <property type="entry name" value="sortase_fam"/>
    <property type="match status" value="1"/>
</dbReference>
<dbReference type="EMBL" id="JADBEL010000031">
    <property type="protein sequence ID" value="MBE1556631.1"/>
    <property type="molecule type" value="Genomic_DNA"/>
</dbReference>
<keyword evidence="1 3" id="KW-0378">Hydrolase</keyword>
<accession>A0A927MSN0</accession>
<dbReference type="InterPro" id="IPR042000">
    <property type="entry name" value="Sortase_D_2"/>
</dbReference>
<sequence length="205" mass="22760">MRKGIGLLLIVAGLLIVFYPQLQKIAFDRDQKQLVASFEQLGDTELLEQLSSNSDEAAVVQEYTQKNDEQSKLLDGARGIMKIDKIDFEMVVFEGDSPAVLSKGIGMIEPEKEFGVNNIGLAGHRALSKGKQFNRLGELRVDDEIEVMTRKGIYNFVIVDTFVVHQSEVSVLKDTEEPLITLVTCTPLGTANPPDRLIVQAKLKK</sequence>
<evidence type="ECO:0000256" key="2">
    <source>
        <dbReference type="PIRSR" id="PIRSR605754-1"/>
    </source>
</evidence>
<dbReference type="AlphaFoldDB" id="A0A927MSN0"/>
<dbReference type="SUPFAM" id="SSF63817">
    <property type="entry name" value="Sortase"/>
    <property type="match status" value="1"/>
</dbReference>
<feature type="active site" description="Proton donor/acceptor" evidence="2">
    <location>
        <position position="124"/>
    </location>
</feature>
<dbReference type="CDD" id="cd06166">
    <property type="entry name" value="Sortase_D_2"/>
    <property type="match status" value="1"/>
</dbReference>
<dbReference type="InterPro" id="IPR023365">
    <property type="entry name" value="Sortase_dom-sf"/>
</dbReference>
<dbReference type="GO" id="GO:0016787">
    <property type="term" value="F:hydrolase activity"/>
    <property type="evidence" value="ECO:0007669"/>
    <property type="project" value="UniProtKB-KW"/>
</dbReference>
<dbReference type="Gene3D" id="2.40.260.10">
    <property type="entry name" value="Sortase"/>
    <property type="match status" value="1"/>
</dbReference>
<comment type="caution">
    <text evidence="3">The sequence shown here is derived from an EMBL/GenBank/DDBJ whole genome shotgun (WGS) entry which is preliminary data.</text>
</comment>
<keyword evidence="4" id="KW-1185">Reference proteome</keyword>
<feature type="active site" description="Acyl-thioester intermediate" evidence="2">
    <location>
        <position position="185"/>
    </location>
</feature>
<reference evidence="3" key="1">
    <citation type="submission" date="2020-10" db="EMBL/GenBank/DDBJ databases">
        <title>Genomic Encyclopedia of Type Strains, Phase IV (KMG-IV): sequencing the most valuable type-strain genomes for metagenomic binning, comparative biology and taxonomic classification.</title>
        <authorList>
            <person name="Goeker M."/>
        </authorList>
    </citation>
    <scope>NUCLEOTIDE SEQUENCE</scope>
    <source>
        <strain evidence="3">DSM 13886</strain>
    </source>
</reference>
<proteinExistence type="predicted"/>
<dbReference type="Proteomes" id="UP000658225">
    <property type="component" value="Unassembled WGS sequence"/>
</dbReference>
<evidence type="ECO:0000313" key="4">
    <source>
        <dbReference type="Proteomes" id="UP000658225"/>
    </source>
</evidence>
<dbReference type="Pfam" id="PF04203">
    <property type="entry name" value="Sortase"/>
    <property type="match status" value="1"/>
</dbReference>